<reference evidence="3 4" key="1">
    <citation type="submission" date="2014-03" db="EMBL/GenBank/DDBJ databases">
        <title>Genomics of Bifidobacteria.</title>
        <authorList>
            <person name="Ventura M."/>
            <person name="Milani C."/>
            <person name="Lugli G.A."/>
        </authorList>
    </citation>
    <scope>NUCLEOTIDE SEQUENCE [LARGE SCALE GENOMIC DNA]</scope>
    <source>
        <strain evidence="3 4">LMG 21775</strain>
    </source>
</reference>
<dbReference type="Proteomes" id="UP000029050">
    <property type="component" value="Unassembled WGS sequence"/>
</dbReference>
<dbReference type="AlphaFoldDB" id="A0A087CDW6"/>
<protein>
    <submittedName>
        <fullName evidence="3">Alcohol dehydrogenase, class IV</fullName>
    </submittedName>
</protein>
<feature type="transmembrane region" description="Helical" evidence="2">
    <location>
        <begin position="64"/>
        <end position="81"/>
    </location>
</feature>
<proteinExistence type="predicted"/>
<name>A0A087CDW6_9BIFI</name>
<organism evidence="3 4">
    <name type="scientific">Bifidobacterium psychraerophilum</name>
    <dbReference type="NCBI Taxonomy" id="218140"/>
    <lineage>
        <taxon>Bacteria</taxon>
        <taxon>Bacillati</taxon>
        <taxon>Actinomycetota</taxon>
        <taxon>Actinomycetes</taxon>
        <taxon>Bifidobacteriales</taxon>
        <taxon>Bifidobacteriaceae</taxon>
        <taxon>Bifidobacterium</taxon>
    </lineage>
</organism>
<feature type="transmembrane region" description="Helical" evidence="2">
    <location>
        <begin position="38"/>
        <end position="58"/>
    </location>
</feature>
<evidence type="ECO:0000256" key="2">
    <source>
        <dbReference type="SAM" id="Phobius"/>
    </source>
</evidence>
<accession>A0A087CDW6</accession>
<evidence type="ECO:0000313" key="3">
    <source>
        <dbReference type="EMBL" id="KFI81466.1"/>
    </source>
</evidence>
<dbReference type="eggNOG" id="ENOG50333MW">
    <property type="taxonomic scope" value="Bacteria"/>
</dbReference>
<evidence type="ECO:0000313" key="4">
    <source>
        <dbReference type="Proteomes" id="UP000029050"/>
    </source>
</evidence>
<dbReference type="GeneID" id="98301068"/>
<feature type="transmembrane region" description="Helical" evidence="2">
    <location>
        <begin position="88"/>
        <end position="107"/>
    </location>
</feature>
<sequence length="201" mass="20725">MASSSFQEPIGSTSAGASVKHTGTYLPFSYQLGVPGRLFIAIISGFLAAAVAGPAHRMGAASNIPYGLVLALLLVGLSAWAARSRSGVLGAGFHLLSSSAMAWLMAFPGPGGDVLVPVGGKGVFLSFFGLHAGYIWLFGVIVVQLVMLVFPQRWYQVHTVKRQADDTAADALVSDSVAADSAASDSAVLDNQASGDPRTQS</sequence>
<evidence type="ECO:0000256" key="1">
    <source>
        <dbReference type="SAM" id="MobiDB-lite"/>
    </source>
</evidence>
<keyword evidence="2" id="KW-0812">Transmembrane</keyword>
<gene>
    <name evidence="3" type="ORF">BPSY_1875</name>
</gene>
<comment type="caution">
    <text evidence="3">The sequence shown here is derived from an EMBL/GenBank/DDBJ whole genome shotgun (WGS) entry which is preliminary data.</text>
</comment>
<dbReference type="RefSeq" id="WP_238556846.1">
    <property type="nucleotide sequence ID" value="NZ_JGZI01000010.1"/>
</dbReference>
<feature type="transmembrane region" description="Helical" evidence="2">
    <location>
        <begin position="127"/>
        <end position="150"/>
    </location>
</feature>
<keyword evidence="2" id="KW-0472">Membrane</keyword>
<feature type="compositionally biased region" description="Low complexity" evidence="1">
    <location>
        <begin position="180"/>
        <end position="190"/>
    </location>
</feature>
<feature type="compositionally biased region" description="Polar residues" evidence="1">
    <location>
        <begin position="191"/>
        <end position="201"/>
    </location>
</feature>
<dbReference type="EMBL" id="JGZI01000010">
    <property type="protein sequence ID" value="KFI81466.1"/>
    <property type="molecule type" value="Genomic_DNA"/>
</dbReference>
<feature type="region of interest" description="Disordered" evidence="1">
    <location>
        <begin position="180"/>
        <end position="201"/>
    </location>
</feature>
<keyword evidence="4" id="KW-1185">Reference proteome</keyword>
<dbReference type="STRING" id="218140.BPSY_1875"/>
<keyword evidence="2" id="KW-1133">Transmembrane helix</keyword>